<keyword evidence="1 5" id="KW-0808">Transferase</keyword>
<organism evidence="5 6">
    <name type="scientific">Piscinibacter sakaiensis</name>
    <name type="common">Ideonella sakaiensis</name>
    <dbReference type="NCBI Taxonomy" id="1547922"/>
    <lineage>
        <taxon>Bacteria</taxon>
        <taxon>Pseudomonadati</taxon>
        <taxon>Pseudomonadota</taxon>
        <taxon>Betaproteobacteria</taxon>
        <taxon>Burkholderiales</taxon>
        <taxon>Sphaerotilaceae</taxon>
        <taxon>Piscinibacter</taxon>
    </lineage>
</organism>
<dbReference type="STRING" id="1547922.ISF6_1643"/>
<evidence type="ECO:0000313" key="6">
    <source>
        <dbReference type="Proteomes" id="UP000037660"/>
    </source>
</evidence>
<keyword evidence="4" id="KW-1133">Transmembrane helix</keyword>
<keyword evidence="4" id="KW-0472">Membrane</keyword>
<gene>
    <name evidence="5" type="ORF">ISF6_1643</name>
</gene>
<protein>
    <submittedName>
        <fullName evidence="5">Serine acetyltransferase</fullName>
        <ecNumber evidence="5">2.3.1.30</ecNumber>
    </submittedName>
</protein>
<dbReference type="EC" id="2.3.1.30" evidence="5"/>
<dbReference type="InterPro" id="IPR011004">
    <property type="entry name" value="Trimer_LpxA-like_sf"/>
</dbReference>
<evidence type="ECO:0000256" key="4">
    <source>
        <dbReference type="SAM" id="Phobius"/>
    </source>
</evidence>
<name>A0A0K8P123_PISS1</name>
<dbReference type="AlphaFoldDB" id="A0A0K8P123"/>
<keyword evidence="4" id="KW-0812">Transmembrane</keyword>
<dbReference type="InterPro" id="IPR018357">
    <property type="entry name" value="Hexapep_transf_CS"/>
</dbReference>
<dbReference type="GO" id="GO:0009001">
    <property type="term" value="F:serine O-acetyltransferase activity"/>
    <property type="evidence" value="ECO:0007669"/>
    <property type="project" value="UniProtKB-EC"/>
</dbReference>
<dbReference type="PROSITE" id="PS00101">
    <property type="entry name" value="HEXAPEP_TRANSFERASES"/>
    <property type="match status" value="1"/>
</dbReference>
<dbReference type="Gene3D" id="2.160.10.10">
    <property type="entry name" value="Hexapeptide repeat proteins"/>
    <property type="match status" value="1"/>
</dbReference>
<evidence type="ECO:0000256" key="1">
    <source>
        <dbReference type="ARBA" id="ARBA00022679"/>
    </source>
</evidence>
<dbReference type="OrthoDB" id="8612290at2"/>
<reference evidence="6" key="1">
    <citation type="submission" date="2015-07" db="EMBL/GenBank/DDBJ databases">
        <title>Discovery of a poly(ethylene terephthalate assimilation.</title>
        <authorList>
            <person name="Yoshida S."/>
            <person name="Hiraga K."/>
            <person name="Takehana T."/>
            <person name="Taniguchi I."/>
            <person name="Yamaji H."/>
            <person name="Maeda Y."/>
            <person name="Toyohara K."/>
            <person name="Miyamoto K."/>
            <person name="Kimura Y."/>
            <person name="Oda K."/>
        </authorList>
    </citation>
    <scope>NUCLEOTIDE SEQUENCE [LARGE SCALE GENOMIC DNA]</scope>
    <source>
        <strain evidence="6">NBRC 110686 / TISTR 2288 / 201-F6</strain>
    </source>
</reference>
<keyword evidence="3 5" id="KW-0012">Acyltransferase</keyword>
<feature type="transmembrane region" description="Helical" evidence="4">
    <location>
        <begin position="47"/>
        <end position="68"/>
    </location>
</feature>
<evidence type="ECO:0000256" key="3">
    <source>
        <dbReference type="ARBA" id="ARBA00023315"/>
    </source>
</evidence>
<proteinExistence type="predicted"/>
<accession>A0A0K8P123</accession>
<dbReference type="Pfam" id="PF00132">
    <property type="entry name" value="Hexapep"/>
    <property type="match status" value="1"/>
</dbReference>
<reference evidence="5 6" key="2">
    <citation type="journal article" date="2016" name="Science">
        <title>A bacterium that degrades and assimilates poly(ethylene terephthalate).</title>
        <authorList>
            <person name="Yoshida S."/>
            <person name="Hiraga K."/>
            <person name="Takehana T."/>
            <person name="Taniguchi I."/>
            <person name="Yamaji H."/>
            <person name="Maeda Y."/>
            <person name="Toyohara K."/>
            <person name="Miyamoto K."/>
            <person name="Kimura Y."/>
            <person name="Oda K."/>
        </authorList>
    </citation>
    <scope>NUCLEOTIDE SEQUENCE [LARGE SCALE GENOMIC DNA]</scope>
    <source>
        <strain evidence="6">NBRC 110686 / TISTR 2288 / 201-F6</strain>
    </source>
</reference>
<dbReference type="PANTHER" id="PTHR42811">
    <property type="entry name" value="SERINE ACETYLTRANSFERASE"/>
    <property type="match status" value="1"/>
</dbReference>
<comment type="caution">
    <text evidence="5">The sequence shown here is derived from an EMBL/GenBank/DDBJ whole genome shotgun (WGS) entry which is preliminary data.</text>
</comment>
<evidence type="ECO:0000313" key="5">
    <source>
        <dbReference type="EMBL" id="GAP35870.1"/>
    </source>
</evidence>
<dbReference type="RefSeq" id="WP_054019901.1">
    <property type="nucleotide sequence ID" value="NZ_BBYR01000029.1"/>
</dbReference>
<dbReference type="Proteomes" id="UP000037660">
    <property type="component" value="Unassembled WGS sequence"/>
</dbReference>
<dbReference type="InterPro" id="IPR001451">
    <property type="entry name" value="Hexapep"/>
</dbReference>
<dbReference type="SUPFAM" id="SSF51161">
    <property type="entry name" value="Trimeric LpxA-like enzymes"/>
    <property type="match status" value="1"/>
</dbReference>
<keyword evidence="6" id="KW-1185">Reference proteome</keyword>
<evidence type="ECO:0000256" key="2">
    <source>
        <dbReference type="ARBA" id="ARBA00022737"/>
    </source>
</evidence>
<dbReference type="EMBL" id="BBYR01000029">
    <property type="protein sequence ID" value="GAP35870.1"/>
    <property type="molecule type" value="Genomic_DNA"/>
</dbReference>
<keyword evidence="2" id="KW-0677">Repeat</keyword>
<sequence length="214" mass="22890">MPQPEPPPTLPTYGGDTWSGTRALLREDFARHLGQMESDTGSWLKRAFWFLLPCFLGIVLYRVSHWLYVRGWRQSARLVFLVKLYLTRMEITPQTVIGPGLRIGHATGVTLDGHLGARCTVLGLCNTGGGFGERDVGAGPGLPSIGDDVTIGYGAMVLGGIRIGDGARIGPGAIVTTDIEPGALVMWTMPRVVRGGALAKRPEPPRDGEVDGGS</sequence>